<feature type="region of interest" description="Disordered" evidence="1">
    <location>
        <begin position="72"/>
        <end position="115"/>
    </location>
</feature>
<feature type="compositionally biased region" description="Low complexity" evidence="1">
    <location>
        <begin position="106"/>
        <end position="115"/>
    </location>
</feature>
<keyword evidence="4" id="KW-1185">Reference proteome</keyword>
<dbReference type="InterPro" id="IPR046796">
    <property type="entry name" value="Transposase_32_dom"/>
</dbReference>
<dbReference type="EMBL" id="JASCZI010063432">
    <property type="protein sequence ID" value="MED6141275.1"/>
    <property type="molecule type" value="Genomic_DNA"/>
</dbReference>
<proteinExistence type="predicted"/>
<sequence length="115" mass="13121">SIMPTTNCFEVNVEWAVLIHAIIIGEDIQVDDIVAEQMYKFVNKTNTRSKLPFPSVIGLLCKKAKVTIPSDTLIPKEDPLDGAAMGRVRRPREPRQHQQVEEEAPRQQPQQFQKQ</sequence>
<gene>
    <name evidence="3" type="ORF">PIB30_101721</name>
</gene>
<name>A0ABU6SYU3_9FABA</name>
<reference evidence="3 4" key="1">
    <citation type="journal article" date="2023" name="Plants (Basel)">
        <title>Bridging the Gap: Combining Genomics and Transcriptomics Approaches to Understand Stylosanthes scabra, an Orphan Legume from the Brazilian Caatinga.</title>
        <authorList>
            <person name="Ferreira-Neto J.R.C."/>
            <person name="da Silva M.D."/>
            <person name="Binneck E."/>
            <person name="de Melo N.F."/>
            <person name="da Silva R.H."/>
            <person name="de Melo A.L.T.M."/>
            <person name="Pandolfi V."/>
            <person name="Bustamante F.O."/>
            <person name="Brasileiro-Vidal A.C."/>
            <person name="Benko-Iseppon A.M."/>
        </authorList>
    </citation>
    <scope>NUCLEOTIDE SEQUENCE [LARGE SCALE GENOMIC DNA]</scope>
    <source>
        <tissue evidence="3">Leaves</tissue>
    </source>
</reference>
<feature type="compositionally biased region" description="Basic and acidic residues" evidence="1">
    <location>
        <begin position="91"/>
        <end position="105"/>
    </location>
</feature>
<evidence type="ECO:0000256" key="1">
    <source>
        <dbReference type="SAM" id="MobiDB-lite"/>
    </source>
</evidence>
<feature type="non-terminal residue" evidence="3">
    <location>
        <position position="1"/>
    </location>
</feature>
<dbReference type="Pfam" id="PF20167">
    <property type="entry name" value="Transposase_32"/>
    <property type="match status" value="1"/>
</dbReference>
<organism evidence="3 4">
    <name type="scientific">Stylosanthes scabra</name>
    <dbReference type="NCBI Taxonomy" id="79078"/>
    <lineage>
        <taxon>Eukaryota</taxon>
        <taxon>Viridiplantae</taxon>
        <taxon>Streptophyta</taxon>
        <taxon>Embryophyta</taxon>
        <taxon>Tracheophyta</taxon>
        <taxon>Spermatophyta</taxon>
        <taxon>Magnoliopsida</taxon>
        <taxon>eudicotyledons</taxon>
        <taxon>Gunneridae</taxon>
        <taxon>Pentapetalae</taxon>
        <taxon>rosids</taxon>
        <taxon>fabids</taxon>
        <taxon>Fabales</taxon>
        <taxon>Fabaceae</taxon>
        <taxon>Papilionoideae</taxon>
        <taxon>50 kb inversion clade</taxon>
        <taxon>dalbergioids sensu lato</taxon>
        <taxon>Dalbergieae</taxon>
        <taxon>Pterocarpus clade</taxon>
        <taxon>Stylosanthes</taxon>
    </lineage>
</organism>
<evidence type="ECO:0000313" key="3">
    <source>
        <dbReference type="EMBL" id="MED6141275.1"/>
    </source>
</evidence>
<evidence type="ECO:0000313" key="4">
    <source>
        <dbReference type="Proteomes" id="UP001341840"/>
    </source>
</evidence>
<evidence type="ECO:0000259" key="2">
    <source>
        <dbReference type="Pfam" id="PF20167"/>
    </source>
</evidence>
<dbReference type="Proteomes" id="UP001341840">
    <property type="component" value="Unassembled WGS sequence"/>
</dbReference>
<comment type="caution">
    <text evidence="3">The sequence shown here is derived from an EMBL/GenBank/DDBJ whole genome shotgun (WGS) entry which is preliminary data.</text>
</comment>
<feature type="domain" description="Putative plant transposon protein" evidence="2">
    <location>
        <begin position="2"/>
        <end position="66"/>
    </location>
</feature>
<protein>
    <recommendedName>
        <fullName evidence="2">Putative plant transposon protein domain-containing protein</fullName>
    </recommendedName>
</protein>
<accession>A0ABU6SYU3</accession>